<feature type="transmembrane region" description="Helical" evidence="1">
    <location>
        <begin position="95"/>
        <end position="113"/>
    </location>
</feature>
<organism evidence="2 3">
    <name type="scientific">Flavobacterium fluvii</name>
    <dbReference type="NCBI Taxonomy" id="468056"/>
    <lineage>
        <taxon>Bacteria</taxon>
        <taxon>Pseudomonadati</taxon>
        <taxon>Bacteroidota</taxon>
        <taxon>Flavobacteriia</taxon>
        <taxon>Flavobacteriales</taxon>
        <taxon>Flavobacteriaceae</taxon>
        <taxon>Flavobacterium</taxon>
    </lineage>
</organism>
<protein>
    <submittedName>
        <fullName evidence="2">Uncharacterized protein</fullName>
    </submittedName>
</protein>
<feature type="transmembrane region" description="Helical" evidence="1">
    <location>
        <begin position="15"/>
        <end position="33"/>
    </location>
</feature>
<dbReference type="OrthoDB" id="1368261at2"/>
<feature type="transmembrane region" description="Helical" evidence="1">
    <location>
        <begin position="125"/>
        <end position="147"/>
    </location>
</feature>
<keyword evidence="1" id="KW-1133">Transmembrane helix</keyword>
<dbReference type="AlphaFoldDB" id="A0A1M5EME8"/>
<name>A0A1M5EME8_9FLAO</name>
<keyword evidence="1" id="KW-0812">Transmembrane</keyword>
<evidence type="ECO:0000256" key="1">
    <source>
        <dbReference type="SAM" id="Phobius"/>
    </source>
</evidence>
<dbReference type="RefSeq" id="WP_073367510.1">
    <property type="nucleotide sequence ID" value="NZ_FQWB01000001.1"/>
</dbReference>
<proteinExistence type="predicted"/>
<dbReference type="EMBL" id="FQWB01000001">
    <property type="protein sequence ID" value="SHF80271.1"/>
    <property type="molecule type" value="Genomic_DNA"/>
</dbReference>
<accession>A0A1M5EME8</accession>
<keyword evidence="3" id="KW-1185">Reference proteome</keyword>
<evidence type="ECO:0000313" key="3">
    <source>
        <dbReference type="Proteomes" id="UP000184516"/>
    </source>
</evidence>
<evidence type="ECO:0000313" key="2">
    <source>
        <dbReference type="EMBL" id="SHF80271.1"/>
    </source>
</evidence>
<dbReference type="Proteomes" id="UP000184516">
    <property type="component" value="Unassembled WGS sequence"/>
</dbReference>
<sequence length="238" mass="27986">MKVFIENHIKLLKEYYALIALIPTLLGGIWQFYKLGEMSFNMMRFFSITQLVSDGILILVFCFLPISFILPYINFKKKIKRNPEQEKLQLKKTEIILGLIMIALILSSIFLEIKTILKLETFKSLLYLLVLIHIIATIVYSVFLYLIKDEINQAVFRVIFCFILLSISITIAKISLENNIKDFKSIQNFQKLINTLKQNDSYSKEPEILYFNDKYIFIAIEKKEEKEIIIKKTDALFE</sequence>
<keyword evidence="1" id="KW-0472">Membrane</keyword>
<feature type="transmembrane region" description="Helical" evidence="1">
    <location>
        <begin position="53"/>
        <end position="75"/>
    </location>
</feature>
<reference evidence="3" key="1">
    <citation type="submission" date="2016-11" db="EMBL/GenBank/DDBJ databases">
        <authorList>
            <person name="Varghese N."/>
            <person name="Submissions S."/>
        </authorList>
    </citation>
    <scope>NUCLEOTIDE SEQUENCE [LARGE SCALE GENOMIC DNA]</scope>
    <source>
        <strain evidence="3">DSM 19978</strain>
    </source>
</reference>
<feature type="transmembrane region" description="Helical" evidence="1">
    <location>
        <begin position="154"/>
        <end position="176"/>
    </location>
</feature>
<gene>
    <name evidence="2" type="ORF">SAMN05443549_101395</name>
</gene>